<keyword evidence="2" id="KW-1185">Reference proteome</keyword>
<evidence type="ECO:0000313" key="1">
    <source>
        <dbReference type="EMBL" id="MDA0644768.1"/>
    </source>
</evidence>
<accession>A0ABT4T5I4</accession>
<evidence type="ECO:0000313" key="2">
    <source>
        <dbReference type="Proteomes" id="UP001212498"/>
    </source>
</evidence>
<comment type="caution">
    <text evidence="1">The sequence shown here is derived from an EMBL/GenBank/DDBJ whole genome shotgun (WGS) entry which is preliminary data.</text>
</comment>
<gene>
    <name evidence="1" type="ORF">OUY24_29415</name>
</gene>
<name>A0ABT4T5I4_9ACTN</name>
<protein>
    <submittedName>
        <fullName evidence="1">Uncharacterized protein</fullName>
    </submittedName>
</protein>
<organism evidence="1 2">
    <name type="scientific">Nonomuraea ferruginea</name>
    <dbReference type="NCBI Taxonomy" id="46174"/>
    <lineage>
        <taxon>Bacteria</taxon>
        <taxon>Bacillati</taxon>
        <taxon>Actinomycetota</taxon>
        <taxon>Actinomycetes</taxon>
        <taxon>Streptosporangiales</taxon>
        <taxon>Streptosporangiaceae</taxon>
        <taxon>Nonomuraea</taxon>
    </lineage>
</organism>
<dbReference type="Proteomes" id="UP001212498">
    <property type="component" value="Unassembled WGS sequence"/>
</dbReference>
<dbReference type="RefSeq" id="WP_271278635.1">
    <property type="nucleotide sequence ID" value="NZ_BAABFD010000027.1"/>
</dbReference>
<dbReference type="EMBL" id="JAPNUD010000109">
    <property type="protein sequence ID" value="MDA0644768.1"/>
    <property type="molecule type" value="Genomic_DNA"/>
</dbReference>
<sequence length="95" mass="10208">MARNKSWQRTALHIDGKGQAACSTYQGRTPVLSLGSGNSLVTVSLHANTVSAESVDFARELAKAAQLFAVEIERQWRGLAPITNTQNPKASEQVA</sequence>
<reference evidence="1 2" key="1">
    <citation type="submission" date="2022-11" db="EMBL/GenBank/DDBJ databases">
        <title>Nonomuraea corallina sp. nov., a new species of the genus Nonomuraea isolated from sea side sediment in Thai sea.</title>
        <authorList>
            <person name="Ngamcharungchit C."/>
            <person name="Matsumoto A."/>
            <person name="Suriyachadkun C."/>
            <person name="Panbangred W."/>
            <person name="Inahashi Y."/>
            <person name="Intra B."/>
        </authorList>
    </citation>
    <scope>NUCLEOTIDE SEQUENCE [LARGE SCALE GENOMIC DNA]</scope>
    <source>
        <strain evidence="1 2">DSM 43553</strain>
    </source>
</reference>
<proteinExistence type="predicted"/>